<dbReference type="InterPro" id="IPR029044">
    <property type="entry name" value="Nucleotide-diphossugar_trans"/>
</dbReference>
<dbReference type="RefSeq" id="WP_051479736.1">
    <property type="nucleotide sequence ID" value="NZ_ARZY01000013.1"/>
</dbReference>
<dbReference type="EMBL" id="ARZY01000013">
    <property type="protein sequence ID" value="EWH10281.1"/>
    <property type="molecule type" value="Genomic_DNA"/>
</dbReference>
<feature type="domain" description="Glycosyltransferase 2-like" evidence="1">
    <location>
        <begin position="51"/>
        <end position="195"/>
    </location>
</feature>
<dbReference type="PANTHER" id="PTHR22916">
    <property type="entry name" value="GLYCOSYLTRANSFERASE"/>
    <property type="match status" value="1"/>
</dbReference>
<dbReference type="GO" id="GO:0016758">
    <property type="term" value="F:hexosyltransferase activity"/>
    <property type="evidence" value="ECO:0007669"/>
    <property type="project" value="UniProtKB-ARBA"/>
</dbReference>
<comment type="caution">
    <text evidence="2">The sequence shown here is derived from an EMBL/GenBank/DDBJ whole genome shotgun (WGS) entry which is preliminary data.</text>
</comment>
<evidence type="ECO:0000313" key="3">
    <source>
        <dbReference type="Proteomes" id="UP000019276"/>
    </source>
</evidence>
<keyword evidence="3" id="KW-1185">Reference proteome</keyword>
<dbReference type="InterPro" id="IPR001173">
    <property type="entry name" value="Glyco_trans_2-like"/>
</dbReference>
<sequence length="881" mass="103536">MSMFSNFSKKKFNKLIRNPKLFFLDLLFKRLYFLPNRFYVAKSVAGKNKFSIISAAYNVEKYLDDYFKSITKQTLDSKNIEIIIIDDGSTDKTPDIVKQWQKKYPLNIQYVRKENGGQASARNKGIQYARHEWVTYIDPDDFLRPNYFEEIDKAITNAKEDIALVSSNTIFYNERNKSFVNSHPLRYRFEKGNWIVNPFKNRKAIQFSASTAFFRKEDILKFNIEFNSSVKPNFEDGKFVCDYLLNSSCKNIMFLPKAVYYYRKRKDESSTLDSVWRQEAKYTSLPKLGYLSVLEEYRSALGYVPLFIQWTVLYDFTWYLKYLINRDERVNFLSKNDKALFIRQYQSIFTYIGKKEILDFNLAGCWFFHKVGMLSLFKCSEPQQQIIYVEELEQDKQLVKLRYFCKSEMLERFEVDGVPISPAYQKIISHKLLNEVFIHEKIVWLPVGGGEELQIFLDDQISRISFNGEQVVKLLFSYVRDTFGARTYIVHHSLSAVILKRIAKLSYFSSKYHDSWLFLDRDTQADDNAEHLYRYVSKNEKQINAYFILRRKSHDWGRLKNEGFKLIAFGSLHHKVALLNCQHLISSHADNYVVNYLNRRLYGDALKYKLTFLQHGLSVHDMSRWFNTKKFDCVVSSSPQEYQALIGDGGQYQLTQKEVVLSGFPRHDKLLEYGSKGDKTIVVMPTWREYLVGRTKGKSNSRVVKDDFMDSTYAKSWRSFLVSAQLRELIEKHKYRVIFFPHANIQPYLREFDIPKNIEVLSHSEIGIQELFKISTVLITDYSSVAYEMALMRKPVLYYQFDYDEFYSGSHVCKKGFFDYVDDGFGAVSYDEETLVNELSLVLDNNGVPTKKYYDRMVKLLPLVDGNNCSRTFEAIRSVAS</sequence>
<reference evidence="2 3" key="1">
    <citation type="journal article" date="2014" name="Genome Announc.">
        <title>Draft Genome Sequence of the Agar-Degrading Bacterium Catenovulum sp. Strain DS-2, Isolated from Intestines of Haliotis diversicolor.</title>
        <authorList>
            <person name="Shan D."/>
            <person name="Li X."/>
            <person name="Gu Z."/>
            <person name="Wei G."/>
            <person name="Gao Z."/>
            <person name="Shao Z."/>
        </authorList>
    </citation>
    <scope>NUCLEOTIDE SEQUENCE [LARGE SCALE GENOMIC DNA]</scope>
    <source>
        <strain evidence="2 3">DS-2</strain>
    </source>
</reference>
<dbReference type="GO" id="GO:0016020">
    <property type="term" value="C:membrane"/>
    <property type="evidence" value="ECO:0007669"/>
    <property type="project" value="InterPro"/>
</dbReference>
<dbReference type="SUPFAM" id="SSF53448">
    <property type="entry name" value="Nucleotide-diphospho-sugar transferases"/>
    <property type="match status" value="1"/>
</dbReference>
<dbReference type="Pfam" id="PF00535">
    <property type="entry name" value="Glycos_transf_2"/>
    <property type="match status" value="1"/>
</dbReference>
<evidence type="ECO:0000313" key="2">
    <source>
        <dbReference type="EMBL" id="EWH10281.1"/>
    </source>
</evidence>
<dbReference type="GO" id="GO:0047355">
    <property type="term" value="F:CDP-glycerol glycerophosphotransferase activity"/>
    <property type="evidence" value="ECO:0007669"/>
    <property type="project" value="InterPro"/>
</dbReference>
<dbReference type="Gene3D" id="3.90.550.10">
    <property type="entry name" value="Spore Coat Polysaccharide Biosynthesis Protein SpsA, Chain A"/>
    <property type="match status" value="1"/>
</dbReference>
<dbReference type="Pfam" id="PF04464">
    <property type="entry name" value="Glyphos_transf"/>
    <property type="match status" value="1"/>
</dbReference>
<organism evidence="2 3">
    <name type="scientific">Catenovulum agarivorans DS-2</name>
    <dbReference type="NCBI Taxonomy" id="1328313"/>
    <lineage>
        <taxon>Bacteria</taxon>
        <taxon>Pseudomonadati</taxon>
        <taxon>Pseudomonadota</taxon>
        <taxon>Gammaproteobacteria</taxon>
        <taxon>Alteromonadales</taxon>
        <taxon>Alteromonadaceae</taxon>
        <taxon>Catenovulum</taxon>
    </lineage>
</organism>
<name>W7QED6_9ALTE</name>
<dbReference type="CDD" id="cd00761">
    <property type="entry name" value="Glyco_tranf_GTA_type"/>
    <property type="match status" value="1"/>
</dbReference>
<gene>
    <name evidence="2" type="ORF">DS2_08400</name>
</gene>
<dbReference type="OrthoDB" id="396512at2"/>
<accession>W7QED6</accession>
<dbReference type="InterPro" id="IPR043148">
    <property type="entry name" value="TagF_C"/>
</dbReference>
<dbReference type="SUPFAM" id="SSF53756">
    <property type="entry name" value="UDP-Glycosyltransferase/glycogen phosphorylase"/>
    <property type="match status" value="1"/>
</dbReference>
<proteinExistence type="predicted"/>
<dbReference type="STRING" id="1328313.DS2_08400"/>
<protein>
    <recommendedName>
        <fullName evidence="1">Glycosyltransferase 2-like domain-containing protein</fullName>
    </recommendedName>
</protein>
<dbReference type="AlphaFoldDB" id="W7QED6"/>
<dbReference type="InterPro" id="IPR007554">
    <property type="entry name" value="Glycerophosphate_synth"/>
</dbReference>
<dbReference type="Gene3D" id="3.40.50.12580">
    <property type="match status" value="1"/>
</dbReference>
<evidence type="ECO:0000259" key="1">
    <source>
        <dbReference type="Pfam" id="PF00535"/>
    </source>
</evidence>
<dbReference type="PATRIC" id="fig|1328313.3.peg.1715"/>
<dbReference type="eggNOG" id="COG0463">
    <property type="taxonomic scope" value="Bacteria"/>
</dbReference>
<dbReference type="eggNOG" id="COG1887">
    <property type="taxonomic scope" value="Bacteria"/>
</dbReference>
<dbReference type="Proteomes" id="UP000019276">
    <property type="component" value="Unassembled WGS sequence"/>
</dbReference>